<evidence type="ECO:0000313" key="5">
    <source>
        <dbReference type="EMBL" id="ACV63376.1"/>
    </source>
</evidence>
<sequence>MPRNKERLDNFLVREGFFPSREKARSAIMAGLIYVNDQRMDKAGTQVSSGVQVEVRGNALKYVSRGGLKLEKAITAFSIDMRERIVLDVGASTGGFTDCALQHGARLVYAVDVGYGQLAWSLRTDLRVVSLERTNIRYLSSEKFTHIPDFVTIDVSFISLAKVLAQVDHLTAVDAEGVALIKPQFEAGPERVGKKGVVREASVHIDVIFNILSVVNELNWSVLGLDFSPIRGPEGNIEYLLYFTKKNVLPPDIEQLVPYIVEQAHKFFG</sequence>
<dbReference type="InterPro" id="IPR004538">
    <property type="entry name" value="Hemolysin_A/TlyA"/>
</dbReference>
<dbReference type="PIRSF" id="PIRSF005578">
    <property type="entry name" value="TlyA"/>
    <property type="match status" value="1"/>
</dbReference>
<dbReference type="STRING" id="485916.Dtox_2583"/>
<dbReference type="AlphaFoldDB" id="C8W0Y0"/>
<dbReference type="CDD" id="cd00165">
    <property type="entry name" value="S4"/>
    <property type="match status" value="1"/>
</dbReference>
<reference evidence="5 6" key="1">
    <citation type="journal article" date="2009" name="Stand. Genomic Sci.">
        <title>Complete genome sequence of Desulfotomaculum acetoxidans type strain (5575).</title>
        <authorList>
            <person name="Spring S."/>
            <person name="Lapidus A."/>
            <person name="Schroder M."/>
            <person name="Gleim D."/>
            <person name="Sims D."/>
            <person name="Meincke L."/>
            <person name="Glavina Del Rio T."/>
            <person name="Tice H."/>
            <person name="Copeland A."/>
            <person name="Cheng J.F."/>
            <person name="Lucas S."/>
            <person name="Chen F."/>
            <person name="Nolan M."/>
            <person name="Bruce D."/>
            <person name="Goodwin L."/>
            <person name="Pitluck S."/>
            <person name="Ivanova N."/>
            <person name="Mavromatis K."/>
            <person name="Mikhailova N."/>
            <person name="Pati A."/>
            <person name="Chen A."/>
            <person name="Palaniappan K."/>
            <person name="Land M."/>
            <person name="Hauser L."/>
            <person name="Chang Y.J."/>
            <person name="Jeffries C.D."/>
            <person name="Chain P."/>
            <person name="Saunders E."/>
            <person name="Brettin T."/>
            <person name="Detter J.C."/>
            <person name="Goker M."/>
            <person name="Bristow J."/>
            <person name="Eisen J.A."/>
            <person name="Markowitz V."/>
            <person name="Hugenholtz P."/>
            <person name="Kyrpides N.C."/>
            <person name="Klenk H.P."/>
            <person name="Han C."/>
        </authorList>
    </citation>
    <scope>NUCLEOTIDE SEQUENCE [LARGE SCALE GENOMIC DNA]</scope>
    <source>
        <strain evidence="6">ATCC 49208 / DSM 771 / VKM B-1644</strain>
    </source>
</reference>
<comment type="similarity">
    <text evidence="2">Belongs to the TlyA family.</text>
</comment>
<dbReference type="InterPro" id="IPR002942">
    <property type="entry name" value="S4_RNA-bd"/>
</dbReference>
<dbReference type="Pfam" id="PF01479">
    <property type="entry name" value="S4"/>
    <property type="match status" value="1"/>
</dbReference>
<evidence type="ECO:0000313" key="6">
    <source>
        <dbReference type="Proteomes" id="UP000002217"/>
    </source>
</evidence>
<dbReference type="SMART" id="SM00363">
    <property type="entry name" value="S4"/>
    <property type="match status" value="1"/>
</dbReference>
<dbReference type="HOGENOM" id="CLU_058015_3_0_9"/>
<dbReference type="InterPro" id="IPR047048">
    <property type="entry name" value="TlyA"/>
</dbReference>
<proteinExistence type="inferred from homology"/>
<dbReference type="EMBL" id="CP001720">
    <property type="protein sequence ID" value="ACV63376.1"/>
    <property type="molecule type" value="Genomic_DNA"/>
</dbReference>
<dbReference type="PANTHER" id="PTHR32319">
    <property type="entry name" value="BACTERIAL HEMOLYSIN-LIKE PROTEIN"/>
    <property type="match status" value="1"/>
</dbReference>
<dbReference type="GO" id="GO:0003723">
    <property type="term" value="F:RNA binding"/>
    <property type="evidence" value="ECO:0007669"/>
    <property type="project" value="UniProtKB-KW"/>
</dbReference>
<dbReference type="NCBIfam" id="TIGR00478">
    <property type="entry name" value="tly"/>
    <property type="match status" value="1"/>
</dbReference>
<protein>
    <submittedName>
        <fullName evidence="5">Hemolysin A</fullName>
    </submittedName>
</protein>
<dbReference type="Gene3D" id="3.10.290.10">
    <property type="entry name" value="RNA-binding S4 domain"/>
    <property type="match status" value="1"/>
</dbReference>
<dbReference type="InterPro" id="IPR029063">
    <property type="entry name" value="SAM-dependent_MTases_sf"/>
</dbReference>
<dbReference type="RefSeq" id="WP_015758071.1">
    <property type="nucleotide sequence ID" value="NC_013216.1"/>
</dbReference>
<organism evidence="5 6">
    <name type="scientific">Desulfofarcimen acetoxidans (strain ATCC 49208 / DSM 771 / KCTC 5769 / VKM B-1644 / 5575)</name>
    <name type="common">Desulfotomaculum acetoxidans</name>
    <dbReference type="NCBI Taxonomy" id="485916"/>
    <lineage>
        <taxon>Bacteria</taxon>
        <taxon>Bacillati</taxon>
        <taxon>Bacillota</taxon>
        <taxon>Clostridia</taxon>
        <taxon>Eubacteriales</taxon>
        <taxon>Peptococcaceae</taxon>
        <taxon>Desulfofarcimen</taxon>
    </lineage>
</organism>
<dbReference type="GO" id="GO:0032259">
    <property type="term" value="P:methylation"/>
    <property type="evidence" value="ECO:0007669"/>
    <property type="project" value="InterPro"/>
</dbReference>
<dbReference type="SUPFAM" id="SSF53335">
    <property type="entry name" value="S-adenosyl-L-methionine-dependent methyltransferases"/>
    <property type="match status" value="1"/>
</dbReference>
<name>C8W0Y0_DESAS</name>
<dbReference type="Pfam" id="PF01728">
    <property type="entry name" value="FtsJ"/>
    <property type="match status" value="1"/>
</dbReference>
<dbReference type="SUPFAM" id="SSF55174">
    <property type="entry name" value="Alpha-L RNA-binding motif"/>
    <property type="match status" value="1"/>
</dbReference>
<dbReference type="OrthoDB" id="9784736at2"/>
<feature type="domain" description="RNA-binding S4" evidence="4">
    <location>
        <begin position="6"/>
        <end position="71"/>
    </location>
</feature>
<dbReference type="eggNOG" id="COG1189">
    <property type="taxonomic scope" value="Bacteria"/>
</dbReference>
<gene>
    <name evidence="5" type="ordered locus">Dtox_2583</name>
</gene>
<keyword evidence="6" id="KW-1185">Reference proteome</keyword>
<keyword evidence="1 3" id="KW-0694">RNA-binding</keyword>
<dbReference type="GO" id="GO:0008168">
    <property type="term" value="F:methyltransferase activity"/>
    <property type="evidence" value="ECO:0007669"/>
    <property type="project" value="InterPro"/>
</dbReference>
<dbReference type="PANTHER" id="PTHR32319:SF0">
    <property type="entry name" value="BACTERIAL HEMOLYSIN-LIKE PROTEIN"/>
    <property type="match status" value="1"/>
</dbReference>
<evidence type="ECO:0000256" key="1">
    <source>
        <dbReference type="ARBA" id="ARBA00022884"/>
    </source>
</evidence>
<dbReference type="InterPro" id="IPR002877">
    <property type="entry name" value="RNA_MeTrfase_FtsJ_dom"/>
</dbReference>
<evidence type="ECO:0000259" key="4">
    <source>
        <dbReference type="SMART" id="SM00363"/>
    </source>
</evidence>
<dbReference type="Proteomes" id="UP000002217">
    <property type="component" value="Chromosome"/>
</dbReference>
<dbReference type="Gene3D" id="3.40.50.150">
    <property type="entry name" value="Vaccinia Virus protein VP39"/>
    <property type="match status" value="1"/>
</dbReference>
<evidence type="ECO:0000256" key="3">
    <source>
        <dbReference type="PROSITE-ProRule" id="PRU00182"/>
    </source>
</evidence>
<dbReference type="PROSITE" id="PS50889">
    <property type="entry name" value="S4"/>
    <property type="match status" value="1"/>
</dbReference>
<accession>C8W0Y0</accession>
<evidence type="ECO:0000256" key="2">
    <source>
        <dbReference type="ARBA" id="ARBA00029460"/>
    </source>
</evidence>
<dbReference type="KEGG" id="dae:Dtox_2583"/>
<dbReference type="InterPro" id="IPR036986">
    <property type="entry name" value="S4_RNA-bd_sf"/>
</dbReference>